<dbReference type="SUPFAM" id="SSF56059">
    <property type="entry name" value="Glutathione synthetase ATP-binding domain-like"/>
    <property type="match status" value="1"/>
</dbReference>
<sequence length="211" mass="23438">MSEVIIKGKKVVYYWEDFTFSKLKESSVGRKGLSLFELKDMDIPIPDFFVVSPVVFDKLVSQSLSRDGETLLEKGRNPNESEVLKSLLKSEYEDSDIHDILSAYTRISGFTDAWVSVRSSVIFPSNPEVSFSGIFSTELNVRGAKNLLESIKRIYASLFTDDVVAYASSKGINLADVKLAVVVQKMVQAEVSGVAFTIDPITQDFGKLSIE</sequence>
<feature type="domain" description="Pyruvate phosphate dikinase AMP/ATP-binding" evidence="15">
    <location>
        <begin position="26"/>
        <end position="210"/>
    </location>
</feature>
<keyword evidence="8" id="KW-0479">Metal-binding</keyword>
<feature type="non-terminal residue" evidence="16">
    <location>
        <position position="211"/>
    </location>
</feature>
<comment type="catalytic activity">
    <reaction evidence="14">
        <text>pyruvate + ATP + H2O = phosphoenolpyruvate + AMP + phosphate + 2 H(+)</text>
        <dbReference type="Rhea" id="RHEA:11364"/>
        <dbReference type="ChEBI" id="CHEBI:15361"/>
        <dbReference type="ChEBI" id="CHEBI:15377"/>
        <dbReference type="ChEBI" id="CHEBI:15378"/>
        <dbReference type="ChEBI" id="CHEBI:30616"/>
        <dbReference type="ChEBI" id="CHEBI:43474"/>
        <dbReference type="ChEBI" id="CHEBI:58702"/>
        <dbReference type="ChEBI" id="CHEBI:456215"/>
        <dbReference type="EC" id="2.7.9.2"/>
    </reaction>
</comment>
<evidence type="ECO:0000256" key="14">
    <source>
        <dbReference type="ARBA" id="ARBA00047700"/>
    </source>
</evidence>
<name>A0A847ES43_9BACT</name>
<dbReference type="InterPro" id="IPR013815">
    <property type="entry name" value="ATP_grasp_subdomain_1"/>
</dbReference>
<dbReference type="Proteomes" id="UP000554004">
    <property type="component" value="Unassembled WGS sequence"/>
</dbReference>
<evidence type="ECO:0000256" key="11">
    <source>
        <dbReference type="ARBA" id="ARBA00022840"/>
    </source>
</evidence>
<dbReference type="EC" id="2.7.9.2" evidence="5"/>
<comment type="pathway">
    <text evidence="3">Carbohydrate biosynthesis; gluconeogenesis.</text>
</comment>
<evidence type="ECO:0000256" key="7">
    <source>
        <dbReference type="ARBA" id="ARBA00022679"/>
    </source>
</evidence>
<evidence type="ECO:0000256" key="12">
    <source>
        <dbReference type="ARBA" id="ARBA00022842"/>
    </source>
</evidence>
<comment type="cofactor">
    <cofactor evidence="1">
        <name>Mg(2+)</name>
        <dbReference type="ChEBI" id="CHEBI:18420"/>
    </cofactor>
</comment>
<dbReference type="PANTHER" id="PTHR43030:SF1">
    <property type="entry name" value="PHOSPHOENOLPYRUVATE SYNTHASE"/>
    <property type="match status" value="1"/>
</dbReference>
<protein>
    <recommendedName>
        <fullName evidence="6">Phosphoenolpyruvate synthase</fullName>
        <ecNumber evidence="5">2.7.9.2</ecNumber>
    </recommendedName>
    <alternativeName>
        <fullName evidence="13">Pyruvate, water dikinase</fullName>
    </alternativeName>
</protein>
<keyword evidence="11" id="KW-0067">ATP-binding</keyword>
<dbReference type="GO" id="GO:0008986">
    <property type="term" value="F:pyruvate, water dikinase activity"/>
    <property type="evidence" value="ECO:0007669"/>
    <property type="project" value="UniProtKB-EC"/>
</dbReference>
<organism evidence="16 17">
    <name type="scientific">Candidatus Dojkabacteria bacterium</name>
    <dbReference type="NCBI Taxonomy" id="2099670"/>
    <lineage>
        <taxon>Bacteria</taxon>
        <taxon>Candidatus Dojkabacteria</taxon>
    </lineage>
</organism>
<evidence type="ECO:0000256" key="13">
    <source>
        <dbReference type="ARBA" id="ARBA00033470"/>
    </source>
</evidence>
<dbReference type="PANTHER" id="PTHR43030">
    <property type="entry name" value="PHOSPHOENOLPYRUVATE SYNTHASE"/>
    <property type="match status" value="1"/>
</dbReference>
<evidence type="ECO:0000256" key="2">
    <source>
        <dbReference type="ARBA" id="ARBA00002988"/>
    </source>
</evidence>
<evidence type="ECO:0000256" key="6">
    <source>
        <dbReference type="ARBA" id="ARBA00021623"/>
    </source>
</evidence>
<evidence type="ECO:0000256" key="8">
    <source>
        <dbReference type="ARBA" id="ARBA00022723"/>
    </source>
</evidence>
<comment type="function">
    <text evidence="2">Catalyzes the phosphorylation of pyruvate to phosphoenolpyruvate.</text>
</comment>
<comment type="caution">
    <text evidence="16">The sequence shown here is derived from an EMBL/GenBank/DDBJ whole genome shotgun (WGS) entry which is preliminary data.</text>
</comment>
<dbReference type="GO" id="GO:0005524">
    <property type="term" value="F:ATP binding"/>
    <property type="evidence" value="ECO:0007669"/>
    <property type="project" value="UniProtKB-KW"/>
</dbReference>
<evidence type="ECO:0000256" key="3">
    <source>
        <dbReference type="ARBA" id="ARBA00004742"/>
    </source>
</evidence>
<evidence type="ECO:0000256" key="1">
    <source>
        <dbReference type="ARBA" id="ARBA00001946"/>
    </source>
</evidence>
<gene>
    <name evidence="16" type="ORF">GX618_00715</name>
</gene>
<evidence type="ECO:0000256" key="4">
    <source>
        <dbReference type="ARBA" id="ARBA00007837"/>
    </source>
</evidence>
<dbReference type="Pfam" id="PF01326">
    <property type="entry name" value="PPDK_N"/>
    <property type="match status" value="1"/>
</dbReference>
<comment type="similarity">
    <text evidence="4">Belongs to the PEP-utilizing enzyme family.</text>
</comment>
<evidence type="ECO:0000256" key="9">
    <source>
        <dbReference type="ARBA" id="ARBA00022741"/>
    </source>
</evidence>
<evidence type="ECO:0000259" key="15">
    <source>
        <dbReference type="Pfam" id="PF01326"/>
    </source>
</evidence>
<dbReference type="AlphaFoldDB" id="A0A847ES43"/>
<dbReference type="EMBL" id="JAAZAL010000025">
    <property type="protein sequence ID" value="NLE30783.1"/>
    <property type="molecule type" value="Genomic_DNA"/>
</dbReference>
<evidence type="ECO:0000256" key="5">
    <source>
        <dbReference type="ARBA" id="ARBA00011996"/>
    </source>
</evidence>
<evidence type="ECO:0000256" key="10">
    <source>
        <dbReference type="ARBA" id="ARBA00022777"/>
    </source>
</evidence>
<proteinExistence type="inferred from homology"/>
<dbReference type="UniPathway" id="UPA00138"/>
<keyword evidence="10" id="KW-0418">Kinase</keyword>
<dbReference type="InterPro" id="IPR006319">
    <property type="entry name" value="PEP_synth"/>
</dbReference>
<evidence type="ECO:0000313" key="17">
    <source>
        <dbReference type="Proteomes" id="UP000554004"/>
    </source>
</evidence>
<keyword evidence="7" id="KW-0808">Transferase</keyword>
<reference evidence="16 17" key="1">
    <citation type="journal article" date="2020" name="Biotechnol. Biofuels">
        <title>New insights from the biogas microbiome by comprehensive genome-resolved metagenomics of nearly 1600 species originating from multiple anaerobic digesters.</title>
        <authorList>
            <person name="Campanaro S."/>
            <person name="Treu L."/>
            <person name="Rodriguez-R L.M."/>
            <person name="Kovalovszki A."/>
            <person name="Ziels R.M."/>
            <person name="Maus I."/>
            <person name="Zhu X."/>
            <person name="Kougias P.G."/>
            <person name="Basile A."/>
            <person name="Luo G."/>
            <person name="Schluter A."/>
            <person name="Konstantinidis K.T."/>
            <person name="Angelidaki I."/>
        </authorList>
    </citation>
    <scope>NUCLEOTIDE SEQUENCE [LARGE SCALE GENOMIC DNA]</scope>
    <source>
        <strain evidence="16">AS06rmzACSIP_421</strain>
    </source>
</reference>
<dbReference type="GO" id="GO:0006094">
    <property type="term" value="P:gluconeogenesis"/>
    <property type="evidence" value="ECO:0007669"/>
    <property type="project" value="UniProtKB-UniPathway"/>
</dbReference>
<accession>A0A847ES43</accession>
<dbReference type="GO" id="GO:0046872">
    <property type="term" value="F:metal ion binding"/>
    <property type="evidence" value="ECO:0007669"/>
    <property type="project" value="UniProtKB-KW"/>
</dbReference>
<evidence type="ECO:0000313" key="16">
    <source>
        <dbReference type="EMBL" id="NLE30783.1"/>
    </source>
</evidence>
<keyword evidence="12" id="KW-0460">Magnesium</keyword>
<keyword evidence="9" id="KW-0547">Nucleotide-binding</keyword>
<dbReference type="Gene3D" id="3.30.1490.20">
    <property type="entry name" value="ATP-grasp fold, A domain"/>
    <property type="match status" value="1"/>
</dbReference>
<dbReference type="InterPro" id="IPR002192">
    <property type="entry name" value="PPDK_AMP/ATP-bd"/>
</dbReference>